<comment type="caution">
    <text evidence="3">The sequence shown here is derived from an EMBL/GenBank/DDBJ whole genome shotgun (WGS) entry which is preliminary data.</text>
</comment>
<dbReference type="InterPro" id="IPR021309">
    <property type="entry name" value="YgaP-like_TM"/>
</dbReference>
<dbReference type="RefSeq" id="WP_321535526.1">
    <property type="nucleotide sequence ID" value="NZ_JARGDL010000006.1"/>
</dbReference>
<feature type="domain" description="Inner membrane protein YgaP-like transmembrane" evidence="2">
    <location>
        <begin position="1"/>
        <end position="60"/>
    </location>
</feature>
<gene>
    <name evidence="3" type="ORF">P0M35_06330</name>
</gene>
<dbReference type="Proteomes" id="UP001221302">
    <property type="component" value="Unassembled WGS sequence"/>
</dbReference>
<evidence type="ECO:0000259" key="2">
    <source>
        <dbReference type="Pfam" id="PF11127"/>
    </source>
</evidence>
<keyword evidence="1" id="KW-1133">Transmembrane helix</keyword>
<accession>A0AAE3NZU0</accession>
<dbReference type="AlphaFoldDB" id="A0AAE3NZU0"/>
<evidence type="ECO:0000313" key="3">
    <source>
        <dbReference type="EMBL" id="MDF1611759.1"/>
    </source>
</evidence>
<dbReference type="Pfam" id="PF11127">
    <property type="entry name" value="YgaP-like_TM"/>
    <property type="match status" value="1"/>
</dbReference>
<dbReference type="EMBL" id="JARGDL010000006">
    <property type="protein sequence ID" value="MDF1611759.1"/>
    <property type="molecule type" value="Genomic_DNA"/>
</dbReference>
<keyword evidence="1" id="KW-0472">Membrane</keyword>
<feature type="transmembrane region" description="Helical" evidence="1">
    <location>
        <begin position="12"/>
        <end position="31"/>
    </location>
</feature>
<evidence type="ECO:0000313" key="4">
    <source>
        <dbReference type="Proteomes" id="UP001221302"/>
    </source>
</evidence>
<protein>
    <submittedName>
        <fullName evidence="3">DUF2892 domain-containing protein</fullName>
    </submittedName>
</protein>
<keyword evidence="4" id="KW-1185">Reference proteome</keyword>
<evidence type="ECO:0000256" key="1">
    <source>
        <dbReference type="SAM" id="Phobius"/>
    </source>
</evidence>
<name>A0AAE3NZU0_9BACT</name>
<reference evidence="3" key="1">
    <citation type="submission" date="2023-03" db="EMBL/GenBank/DDBJ databases">
        <title>Stygiobacter electus gen. nov., sp. nov., facultatively anaerobic thermotolerant bacterium of the class Ignavibacteria from a well of Yessentuki mineral water deposit.</title>
        <authorList>
            <person name="Podosokorskaya O.A."/>
            <person name="Elcheninov A.G."/>
            <person name="Petrova N.F."/>
            <person name="Zavarzina D.G."/>
            <person name="Kublanov I.V."/>
            <person name="Merkel A.Y."/>
        </authorList>
    </citation>
    <scope>NUCLEOTIDE SEQUENCE</scope>
    <source>
        <strain evidence="3">09-Me</strain>
    </source>
</reference>
<keyword evidence="1" id="KW-0812">Transmembrane</keyword>
<proteinExistence type="predicted"/>
<organism evidence="3 4">
    <name type="scientific">Stygiobacter electus</name>
    <dbReference type="NCBI Taxonomy" id="3032292"/>
    <lineage>
        <taxon>Bacteria</taxon>
        <taxon>Pseudomonadati</taxon>
        <taxon>Ignavibacteriota</taxon>
        <taxon>Ignavibacteria</taxon>
        <taxon>Ignavibacteriales</taxon>
        <taxon>Melioribacteraceae</taxon>
        <taxon>Stygiobacter</taxon>
    </lineage>
</organism>
<sequence>MKKNVGSVDKIIRFLLGIIIVVWGIVAQSWWGLIGLVPIFTATINWCPLYLPFGISTCKTDGDKK</sequence>